<sequence length="86" mass="9357">MCGRSRRCRTAGWSYRAEDDSSTIRGPTVAASPLTDTHNITGFDAVADWAHAKQAGAIVRSRAAELPARSIVHRWSESKECGASRQ</sequence>
<evidence type="ECO:0000313" key="1">
    <source>
        <dbReference type="EMBL" id="SGY49194.1"/>
    </source>
</evidence>
<proteinExistence type="predicted"/>
<gene>
    <name evidence="1" type="primary">BQ5605_C001g00748</name>
    <name evidence="1" type="ORF">BQ5605_C001G00748</name>
</gene>
<organism evidence="1 2">
    <name type="scientific">Microbotryum silenes-dioicae</name>
    <dbReference type="NCBI Taxonomy" id="796604"/>
    <lineage>
        <taxon>Eukaryota</taxon>
        <taxon>Fungi</taxon>
        <taxon>Dikarya</taxon>
        <taxon>Basidiomycota</taxon>
        <taxon>Pucciniomycotina</taxon>
        <taxon>Microbotryomycetes</taxon>
        <taxon>Microbotryales</taxon>
        <taxon>Microbotryaceae</taxon>
        <taxon>Microbotryum</taxon>
    </lineage>
</organism>
<keyword evidence="2" id="KW-1185">Reference proteome</keyword>
<dbReference type="AlphaFoldDB" id="A0A2X0M8B5"/>
<reference evidence="1 2" key="1">
    <citation type="submission" date="2016-11" db="EMBL/GenBank/DDBJ databases">
        <authorList>
            <person name="Jaros S."/>
            <person name="Januszkiewicz K."/>
            <person name="Wedrychowicz H."/>
        </authorList>
    </citation>
    <scope>NUCLEOTIDE SEQUENCE [LARGE SCALE GENOMIC DNA]</scope>
</reference>
<name>A0A2X0M8B5_9BASI</name>
<accession>A0A2X0M8B5</accession>
<evidence type="ECO:0000313" key="2">
    <source>
        <dbReference type="Proteomes" id="UP000249464"/>
    </source>
</evidence>
<dbReference type="EMBL" id="FQNC01000043">
    <property type="protein sequence ID" value="SGY49194.1"/>
    <property type="molecule type" value="Genomic_DNA"/>
</dbReference>
<dbReference type="Proteomes" id="UP000249464">
    <property type="component" value="Unassembled WGS sequence"/>
</dbReference>
<protein>
    <submittedName>
        <fullName evidence="1">BQ5605_C001g00748 protein</fullName>
    </submittedName>
</protein>